<accession>A0A267MNZ0</accession>
<organism evidence="2 3">
    <name type="scientific">Anaeromicrobium sediminis</name>
    <dbReference type="NCBI Taxonomy" id="1478221"/>
    <lineage>
        <taxon>Bacteria</taxon>
        <taxon>Bacillati</taxon>
        <taxon>Bacillota</taxon>
        <taxon>Clostridia</taxon>
        <taxon>Peptostreptococcales</taxon>
        <taxon>Thermotaleaceae</taxon>
        <taxon>Anaeromicrobium</taxon>
    </lineage>
</organism>
<evidence type="ECO:0000313" key="2">
    <source>
        <dbReference type="EMBL" id="PAB61314.1"/>
    </source>
</evidence>
<reference evidence="2 3" key="1">
    <citation type="submission" date="2017-06" db="EMBL/GenBank/DDBJ databases">
        <title>Draft genome sequence of anaerobic fermentative bacterium Anaeromicrobium sediminis DY2726D isolated from West Pacific Ocean sediments.</title>
        <authorList>
            <person name="Zeng X."/>
        </authorList>
    </citation>
    <scope>NUCLEOTIDE SEQUENCE [LARGE SCALE GENOMIC DNA]</scope>
    <source>
        <strain evidence="2 3">DY2726D</strain>
    </source>
</reference>
<name>A0A267MNZ0_9FIRM</name>
<sequence>MSKYNDFVGDTLLSLKEKLNSNNEMIERDFNEVKNTASGNKEYLENKVNANEDDIENKHKEHLESTAAHPSENITYEGKVTGTNNVKDAVDNVQDQVKAIVAGGTEVDPRVSQALVDSEGTVHENLKERLDDQLGRTKKLEEDTQDEKKSEVITNTESIFTLGKGLNKKREPIELELTSTYGPVKEVVIGGITDENLVKSSNMDKDTDGDGVVDDFKDGGTDAVITATRSFSTTFGAQVIEITNSTGVGEANVVSDFISVDLNDVVSVSIQSRVQVTNGNIVGRFSVQIYDSSKNYLETLRSADVTNTAFNIIKFENIQITNPNAKYVLLKTSARTTASGDTGRVWYRKAKVRKSDTVGHYISTGVKSTANEIAIESVGINRCPYFNSEWTLLNGAFFDGEYIVLPDENSEAYTPFIPVKVISDDHFIGTKYVFECLTKNSSLFYDSVRHYDENFIPVTDSELPTGRSRSFTNDVEAGGEKYYKLPKDIRYIRILFRRHSTYAPDPYKIKKLLVTNNYEDIKDGTYEYKKSRCFIKAPKPPRSVGNVKGEVNLETKTLTKKYSDDYVIQSSDYLSMDTSLPAVDYITYILPNDCIDLGPSNIATRQVNVPSKSETVYSIDIPVTDVGEFFTYSSSGVQQRIAFVIEKGTVTTARAEIEGLLAVTYQLAEVKMLPCKVSGSLPMNFGKGTTVERIPYHKDEHTYDGSKGGLVFENPISKIDKIEKLLDGKIVEIPFTPTISDDGLSATIMELQDNDVVEVYAPIRPEEDAGAEISYIVDMNSKSTLLNAVAMTQKNERKISSLEDFVALAYTETQLALAMQNARITALENK</sequence>
<dbReference type="RefSeq" id="WP_095130611.1">
    <property type="nucleotide sequence ID" value="NZ_NIBG01000001.1"/>
</dbReference>
<dbReference type="EMBL" id="NIBG01000001">
    <property type="protein sequence ID" value="PAB61314.1"/>
    <property type="molecule type" value="Genomic_DNA"/>
</dbReference>
<evidence type="ECO:0000313" key="3">
    <source>
        <dbReference type="Proteomes" id="UP000216024"/>
    </source>
</evidence>
<dbReference type="OrthoDB" id="2667324at2"/>
<proteinExistence type="predicted"/>
<comment type="caution">
    <text evidence="2">The sequence shown here is derived from an EMBL/GenBank/DDBJ whole genome shotgun (WGS) entry which is preliminary data.</text>
</comment>
<keyword evidence="1" id="KW-0175">Coiled coil</keyword>
<evidence type="ECO:0000256" key="1">
    <source>
        <dbReference type="SAM" id="Coils"/>
    </source>
</evidence>
<feature type="coiled-coil region" evidence="1">
    <location>
        <begin position="16"/>
        <end position="61"/>
    </location>
</feature>
<dbReference type="Proteomes" id="UP000216024">
    <property type="component" value="Unassembled WGS sequence"/>
</dbReference>
<gene>
    <name evidence="2" type="ORF">CCE28_02460</name>
</gene>
<keyword evidence="3" id="KW-1185">Reference proteome</keyword>
<protein>
    <submittedName>
        <fullName evidence="2">Uncharacterized protein</fullName>
    </submittedName>
</protein>
<dbReference type="AlphaFoldDB" id="A0A267MNZ0"/>